<dbReference type="Proteomes" id="UP000651837">
    <property type="component" value="Unassembled WGS sequence"/>
</dbReference>
<evidence type="ECO:0000313" key="2">
    <source>
        <dbReference type="EMBL" id="MBD1259672.1"/>
    </source>
</evidence>
<keyword evidence="1" id="KW-1133">Transmembrane helix</keyword>
<dbReference type="Proteomes" id="UP000245667">
    <property type="component" value="Unassembled WGS sequence"/>
</dbReference>
<proteinExistence type="predicted"/>
<evidence type="ECO:0000313" key="5">
    <source>
        <dbReference type="Proteomes" id="UP000651837"/>
    </source>
</evidence>
<keyword evidence="5" id="KW-1185">Reference proteome</keyword>
<protein>
    <submittedName>
        <fullName evidence="2">DUF4260 domain-containing protein</fullName>
    </submittedName>
    <submittedName>
        <fullName evidence="3">Uncharacterized protein DUF4260</fullName>
    </submittedName>
</protein>
<dbReference type="AlphaFoldDB" id="A0A316DXR2"/>
<dbReference type="EMBL" id="QGGQ01000005">
    <property type="protein sequence ID" value="PWK23187.1"/>
    <property type="molecule type" value="Genomic_DNA"/>
</dbReference>
<evidence type="ECO:0000313" key="4">
    <source>
        <dbReference type="Proteomes" id="UP000245667"/>
    </source>
</evidence>
<sequence>MKTLIKLEELMMLALGIFMFGLLGYQWWWFLVLILAPDIGMAGYLFGNKTGAMTYNLFHHKGLAIILYFAGMYFSSPIVQLIGVIIFSHAALDRALGYGLKYNKGFKYTHLGEIGNKNG</sequence>
<evidence type="ECO:0000256" key="1">
    <source>
        <dbReference type="SAM" id="Phobius"/>
    </source>
</evidence>
<reference evidence="3 4" key="1">
    <citation type="submission" date="2018-05" db="EMBL/GenBank/DDBJ databases">
        <title>Genomic Encyclopedia of Archaeal and Bacterial Type Strains, Phase II (KMG-II): from individual species to whole genera.</title>
        <authorList>
            <person name="Goeker M."/>
        </authorList>
    </citation>
    <scope>NUCLEOTIDE SEQUENCE [LARGE SCALE GENOMIC DNA]</scope>
    <source>
        <strain evidence="3 4">DSM 23514</strain>
    </source>
</reference>
<organism evidence="3 4">
    <name type="scientific">Maribacter polysiphoniae</name>
    <dbReference type="NCBI Taxonomy" id="429344"/>
    <lineage>
        <taxon>Bacteria</taxon>
        <taxon>Pseudomonadati</taxon>
        <taxon>Bacteroidota</taxon>
        <taxon>Flavobacteriia</taxon>
        <taxon>Flavobacteriales</taxon>
        <taxon>Flavobacteriaceae</taxon>
        <taxon>Maribacter</taxon>
    </lineage>
</organism>
<feature type="transmembrane region" description="Helical" evidence="1">
    <location>
        <begin position="65"/>
        <end position="92"/>
    </location>
</feature>
<keyword evidence="1" id="KW-0812">Transmembrane</keyword>
<dbReference type="EMBL" id="JACWLN010000001">
    <property type="protein sequence ID" value="MBD1259672.1"/>
    <property type="molecule type" value="Genomic_DNA"/>
</dbReference>
<dbReference type="RefSeq" id="WP_109651086.1">
    <property type="nucleotide sequence ID" value="NZ_CAJQNU010000057.1"/>
</dbReference>
<dbReference type="OrthoDB" id="9813911at2"/>
<evidence type="ECO:0000313" key="3">
    <source>
        <dbReference type="EMBL" id="PWK23187.1"/>
    </source>
</evidence>
<gene>
    <name evidence="2" type="ORF">HZY62_03670</name>
    <name evidence="3" type="ORF">LX92_02516</name>
</gene>
<accession>A0A316DXR2</accession>
<keyword evidence="1" id="KW-0472">Membrane</keyword>
<dbReference type="Pfam" id="PF14079">
    <property type="entry name" value="DUF4260"/>
    <property type="match status" value="1"/>
</dbReference>
<dbReference type="InterPro" id="IPR025356">
    <property type="entry name" value="DUF4260"/>
</dbReference>
<name>A0A316DXR2_9FLAO</name>
<reference evidence="2 5" key="2">
    <citation type="submission" date="2020-07" db="EMBL/GenBank/DDBJ databases">
        <title>The draft genome sequence of Maribacter polysiphoniae KCTC 22021.</title>
        <authorList>
            <person name="Mu L."/>
        </authorList>
    </citation>
    <scope>NUCLEOTIDE SEQUENCE [LARGE SCALE GENOMIC DNA]</scope>
    <source>
        <strain evidence="2 5">KCTC 22021</strain>
    </source>
</reference>
<comment type="caution">
    <text evidence="3">The sequence shown here is derived from an EMBL/GenBank/DDBJ whole genome shotgun (WGS) entry which is preliminary data.</text>
</comment>
<feature type="transmembrane region" description="Helical" evidence="1">
    <location>
        <begin position="12"/>
        <end position="36"/>
    </location>
</feature>